<dbReference type="InterPro" id="IPR032716">
    <property type="entry name" value="ACC_epsilon"/>
</dbReference>
<dbReference type="EMBL" id="JAUHJR010000005">
    <property type="protein sequence ID" value="MDN4162317.1"/>
    <property type="molecule type" value="Genomic_DNA"/>
</dbReference>
<proteinExistence type="predicted"/>
<reference evidence="2" key="1">
    <citation type="submission" date="2023-06" db="EMBL/GenBank/DDBJ databases">
        <title>Draft genome sequence of Nocardioides sp. SOB72.</title>
        <authorList>
            <person name="Zhang G."/>
        </authorList>
    </citation>
    <scope>NUCLEOTIDE SEQUENCE</scope>
    <source>
        <strain evidence="2">SOB72</strain>
    </source>
</reference>
<organism evidence="2 3">
    <name type="scientific">Nocardioides abyssi</name>
    <dbReference type="NCBI Taxonomy" id="3058370"/>
    <lineage>
        <taxon>Bacteria</taxon>
        <taxon>Bacillati</taxon>
        <taxon>Actinomycetota</taxon>
        <taxon>Actinomycetes</taxon>
        <taxon>Propionibacteriales</taxon>
        <taxon>Nocardioidaceae</taxon>
        <taxon>Nocardioides</taxon>
    </lineage>
</organism>
<protein>
    <submittedName>
        <fullName evidence="2">Acyl-CoA carboxylase subunit epsilon</fullName>
    </submittedName>
</protein>
<feature type="region of interest" description="Disordered" evidence="1">
    <location>
        <begin position="53"/>
        <end position="90"/>
    </location>
</feature>
<feature type="compositionally biased region" description="Low complexity" evidence="1">
    <location>
        <begin position="7"/>
        <end position="16"/>
    </location>
</feature>
<keyword evidence="3" id="KW-1185">Reference proteome</keyword>
<accession>A0ABT8EW28</accession>
<dbReference type="RefSeq" id="WP_300961484.1">
    <property type="nucleotide sequence ID" value="NZ_JAUHJR010000005.1"/>
</dbReference>
<gene>
    <name evidence="2" type="ORF">QWY29_13205</name>
</gene>
<evidence type="ECO:0000256" key="1">
    <source>
        <dbReference type="SAM" id="MobiDB-lite"/>
    </source>
</evidence>
<feature type="region of interest" description="Disordered" evidence="1">
    <location>
        <begin position="1"/>
        <end position="34"/>
    </location>
</feature>
<dbReference type="Pfam" id="PF13822">
    <property type="entry name" value="ACC_epsilon"/>
    <property type="match status" value="1"/>
</dbReference>
<evidence type="ECO:0000313" key="2">
    <source>
        <dbReference type="EMBL" id="MDN4162317.1"/>
    </source>
</evidence>
<sequence length="90" mass="9429">MGADETPGQQPGQQPGETAAEQEPARPLLRVVSPHATPEEVAALVAVLSAMGGGEAPARAPRPEWSAPHRLVRRTFPHGPGGWRASALPR</sequence>
<dbReference type="Proteomes" id="UP001168537">
    <property type="component" value="Unassembled WGS sequence"/>
</dbReference>
<evidence type="ECO:0000313" key="3">
    <source>
        <dbReference type="Proteomes" id="UP001168537"/>
    </source>
</evidence>
<comment type="caution">
    <text evidence="2">The sequence shown here is derived from an EMBL/GenBank/DDBJ whole genome shotgun (WGS) entry which is preliminary data.</text>
</comment>
<name>A0ABT8EW28_9ACTN</name>